<accession>A0A9W6X9L4</accession>
<name>A0A9W6X9L4_9STRA</name>
<dbReference type="Proteomes" id="UP001165083">
    <property type="component" value="Unassembled WGS sequence"/>
</dbReference>
<evidence type="ECO:0000313" key="2">
    <source>
        <dbReference type="Proteomes" id="UP001165083"/>
    </source>
</evidence>
<organism evidence="1 2">
    <name type="scientific">Phytophthora lilii</name>
    <dbReference type="NCBI Taxonomy" id="2077276"/>
    <lineage>
        <taxon>Eukaryota</taxon>
        <taxon>Sar</taxon>
        <taxon>Stramenopiles</taxon>
        <taxon>Oomycota</taxon>
        <taxon>Peronosporomycetes</taxon>
        <taxon>Peronosporales</taxon>
        <taxon>Peronosporaceae</taxon>
        <taxon>Phytophthora</taxon>
    </lineage>
</organism>
<dbReference type="AlphaFoldDB" id="A0A9W6X9L4"/>
<proteinExistence type="predicted"/>
<gene>
    <name evidence="1" type="ORF">Plil01_001461700</name>
</gene>
<comment type="caution">
    <text evidence="1">The sequence shown here is derived from an EMBL/GenBank/DDBJ whole genome shotgun (WGS) entry which is preliminary data.</text>
</comment>
<protein>
    <submittedName>
        <fullName evidence="1">Unnamed protein product</fullName>
    </submittedName>
</protein>
<dbReference type="EMBL" id="BSXW01001172">
    <property type="protein sequence ID" value="GMF34303.1"/>
    <property type="molecule type" value="Genomic_DNA"/>
</dbReference>
<sequence length="130" mass="14798">MSLDDFKTQENSWLEQKLPGFVGRGLASSPVLVLKLEKILADHVRMSWVPQSITRIWTDRYLVYKRLEQLGPTAETVVNHFLPSSPPTSGHLQMRNMLEAFLPGLLGCIENKILRLTTMREVDESQVGHI</sequence>
<keyword evidence="2" id="KW-1185">Reference proteome</keyword>
<evidence type="ECO:0000313" key="1">
    <source>
        <dbReference type="EMBL" id="GMF34303.1"/>
    </source>
</evidence>
<reference evidence="1" key="1">
    <citation type="submission" date="2023-04" db="EMBL/GenBank/DDBJ databases">
        <title>Phytophthora lilii NBRC 32176.</title>
        <authorList>
            <person name="Ichikawa N."/>
            <person name="Sato H."/>
            <person name="Tonouchi N."/>
        </authorList>
    </citation>
    <scope>NUCLEOTIDE SEQUENCE</scope>
    <source>
        <strain evidence="1">NBRC 32176</strain>
    </source>
</reference>